<dbReference type="Pfam" id="PF00005">
    <property type="entry name" value="ABC_tran"/>
    <property type="match status" value="1"/>
</dbReference>
<evidence type="ECO:0000256" key="5">
    <source>
        <dbReference type="ARBA" id="ARBA00022989"/>
    </source>
</evidence>
<evidence type="ECO:0000256" key="4">
    <source>
        <dbReference type="ARBA" id="ARBA00022840"/>
    </source>
</evidence>
<evidence type="ECO:0000256" key="6">
    <source>
        <dbReference type="ARBA" id="ARBA00023136"/>
    </source>
</evidence>
<feature type="transmembrane region" description="Helical" evidence="7">
    <location>
        <begin position="296"/>
        <end position="317"/>
    </location>
</feature>
<evidence type="ECO:0000313" key="11">
    <source>
        <dbReference type="Proteomes" id="UP000015620"/>
    </source>
</evidence>
<dbReference type="GO" id="GO:0005524">
    <property type="term" value="F:ATP binding"/>
    <property type="evidence" value="ECO:0007669"/>
    <property type="project" value="UniProtKB-KW"/>
</dbReference>
<evidence type="ECO:0000313" key="10">
    <source>
        <dbReference type="EMBL" id="AGT44973.1"/>
    </source>
</evidence>
<dbReference type="Proteomes" id="UP000015620">
    <property type="component" value="Chromosome"/>
</dbReference>
<dbReference type="InterPro" id="IPR017871">
    <property type="entry name" value="ABC_transporter-like_CS"/>
</dbReference>
<dbReference type="InterPro" id="IPR011527">
    <property type="entry name" value="ABC1_TM_dom"/>
</dbReference>
<keyword evidence="4" id="KW-0067">ATP-binding</keyword>
<keyword evidence="3" id="KW-0547">Nucleotide-binding</keyword>
<dbReference type="SUPFAM" id="SSF52540">
    <property type="entry name" value="P-loop containing nucleoside triphosphate hydrolases"/>
    <property type="match status" value="1"/>
</dbReference>
<comment type="subcellular location">
    <subcellularLocation>
        <location evidence="1">Cell membrane</location>
        <topology evidence="1">Multi-pass membrane protein</topology>
    </subcellularLocation>
</comment>
<dbReference type="GO" id="GO:0016887">
    <property type="term" value="F:ATP hydrolysis activity"/>
    <property type="evidence" value="ECO:0007669"/>
    <property type="project" value="InterPro"/>
</dbReference>
<keyword evidence="2 7" id="KW-0812">Transmembrane</keyword>
<dbReference type="CDD" id="cd03228">
    <property type="entry name" value="ABCC_MRP_Like"/>
    <property type="match status" value="1"/>
</dbReference>
<dbReference type="OrthoDB" id="9760358at2"/>
<feature type="transmembrane region" description="Helical" evidence="7">
    <location>
        <begin position="171"/>
        <end position="194"/>
    </location>
</feature>
<organism evidence="10 11">
    <name type="scientific">Treponema pedis str. T A4</name>
    <dbReference type="NCBI Taxonomy" id="1291379"/>
    <lineage>
        <taxon>Bacteria</taxon>
        <taxon>Pseudomonadati</taxon>
        <taxon>Spirochaetota</taxon>
        <taxon>Spirochaetia</taxon>
        <taxon>Spirochaetales</taxon>
        <taxon>Treponemataceae</taxon>
        <taxon>Treponema</taxon>
    </lineage>
</organism>
<dbReference type="PANTHER" id="PTHR43394:SF1">
    <property type="entry name" value="ATP-BINDING CASSETTE SUB-FAMILY B MEMBER 10, MITOCHONDRIAL"/>
    <property type="match status" value="1"/>
</dbReference>
<dbReference type="PATRIC" id="fig|1291379.3.peg.2471"/>
<evidence type="ECO:0000256" key="2">
    <source>
        <dbReference type="ARBA" id="ARBA00022692"/>
    </source>
</evidence>
<keyword evidence="11" id="KW-1185">Reference proteome</keyword>
<keyword evidence="6 7" id="KW-0472">Membrane</keyword>
<sequence>MVFIIPIIGTELYMKNNLLYKSFKFTFKISPIAHIVVIIEEIWQALFHSGAALLIGKLIDTVIHFTQSGSNSAAIIKYGILFAGMYLMNELWALVYNVAVNIGIYEKPNNYANLLLAQKASRLNLIDFENSNILNMYKYAKENIKNEYLSVSSMKAVYIFCRLIEMSSLTLVLAFFDYRLCFIALFSVFPYFIIRLIRGKEMYKYKTIKIPEERRLDYLWSLFTDKRAAKELRLTGADNYVKDKWLTKNKEIFDGVFKLRKKDSVSVLFCDMLSSIGYAVSIFLCISLAVNKKISAGSLGASIGAFTALQFCMMCFLEAVGTIPSLTAYTKHFFEFMDLPENYAVTTRGENIIKLNNYIEVNNLSFSYPNSEKNAVESVSFTINKGEKVILVGKNGSGKTTLLKLILGLYEVKDGEVLWDKKNISKINKEQLYKDVSIVMQQPVQYNFSLRENIAISDLKELKNDKKIISVLKETDSDYILEKTEGLDGLLGRSFGGAELSGGQWQRISLARCIFKDASFLVLDEPTASLDPIEETHVLKTFLNLVKNKTAIIISHRVGLCKYVDKIIVMKEGSIAGVGTHNELLGSCEEYKSLYLSQAELY</sequence>
<dbReference type="Gene3D" id="3.40.50.300">
    <property type="entry name" value="P-loop containing nucleotide triphosphate hydrolases"/>
    <property type="match status" value="1"/>
</dbReference>
<dbReference type="GO" id="GO:0005886">
    <property type="term" value="C:plasma membrane"/>
    <property type="evidence" value="ECO:0007669"/>
    <property type="project" value="UniProtKB-SubCell"/>
</dbReference>
<dbReference type="InterPro" id="IPR039421">
    <property type="entry name" value="Type_1_exporter"/>
</dbReference>
<dbReference type="InterPro" id="IPR036640">
    <property type="entry name" value="ABC1_TM_sf"/>
</dbReference>
<feature type="domain" description="ABC transporter" evidence="8">
    <location>
        <begin position="359"/>
        <end position="597"/>
    </location>
</feature>
<dbReference type="PROSITE" id="PS50929">
    <property type="entry name" value="ABC_TM1F"/>
    <property type="match status" value="1"/>
</dbReference>
<gene>
    <name evidence="10" type="ORF">TPE_2501</name>
</gene>
<dbReference type="KEGG" id="tped:TPE_2501"/>
<dbReference type="SMART" id="SM00382">
    <property type="entry name" value="AAA"/>
    <property type="match status" value="1"/>
</dbReference>
<dbReference type="HOGENOM" id="CLU_000604_84_3_12"/>
<dbReference type="InterPro" id="IPR027417">
    <property type="entry name" value="P-loop_NTPase"/>
</dbReference>
<dbReference type="Gene3D" id="1.20.1560.10">
    <property type="entry name" value="ABC transporter type 1, transmembrane domain"/>
    <property type="match status" value="1"/>
</dbReference>
<name>S6A1X8_9SPIR</name>
<dbReference type="PROSITE" id="PS50893">
    <property type="entry name" value="ABC_TRANSPORTER_2"/>
    <property type="match status" value="1"/>
</dbReference>
<dbReference type="SUPFAM" id="SSF90123">
    <property type="entry name" value="ABC transporter transmembrane region"/>
    <property type="match status" value="1"/>
</dbReference>
<dbReference type="GO" id="GO:0015421">
    <property type="term" value="F:ABC-type oligopeptide transporter activity"/>
    <property type="evidence" value="ECO:0007669"/>
    <property type="project" value="TreeGrafter"/>
</dbReference>
<dbReference type="PROSITE" id="PS00211">
    <property type="entry name" value="ABC_TRANSPORTER_1"/>
    <property type="match status" value="1"/>
</dbReference>
<evidence type="ECO:0000256" key="7">
    <source>
        <dbReference type="SAM" id="Phobius"/>
    </source>
</evidence>
<evidence type="ECO:0000259" key="9">
    <source>
        <dbReference type="PROSITE" id="PS50929"/>
    </source>
</evidence>
<accession>S6A1X8</accession>
<dbReference type="InterPro" id="IPR003593">
    <property type="entry name" value="AAA+_ATPase"/>
</dbReference>
<dbReference type="AlphaFoldDB" id="S6A1X8"/>
<proteinExistence type="predicted"/>
<feature type="transmembrane region" description="Helical" evidence="7">
    <location>
        <begin position="267"/>
        <end position="290"/>
    </location>
</feature>
<dbReference type="PANTHER" id="PTHR43394">
    <property type="entry name" value="ATP-DEPENDENT PERMEASE MDL1, MITOCHONDRIAL"/>
    <property type="match status" value="1"/>
</dbReference>
<dbReference type="InterPro" id="IPR003439">
    <property type="entry name" value="ABC_transporter-like_ATP-bd"/>
</dbReference>
<keyword evidence="5 7" id="KW-1133">Transmembrane helix</keyword>
<reference evidence="10 11" key="1">
    <citation type="journal article" date="2013" name="PLoS ONE">
        <title>Genome-Wide Relatedness of Treponema pedis, from Gingiva and Necrotic Skin Lesions of Pigs, with the Human Oral Pathogen Treponema denticola.</title>
        <authorList>
            <person name="Svartstrom O."/>
            <person name="Mushtaq M."/>
            <person name="Pringle M."/>
            <person name="Segerman B."/>
        </authorList>
    </citation>
    <scope>NUCLEOTIDE SEQUENCE [LARGE SCALE GENOMIC DNA]</scope>
    <source>
        <strain evidence="10">T A4</strain>
    </source>
</reference>
<dbReference type="STRING" id="1291379.TPE_2501"/>
<evidence type="ECO:0000256" key="3">
    <source>
        <dbReference type="ARBA" id="ARBA00022741"/>
    </source>
</evidence>
<dbReference type="EMBL" id="CP004120">
    <property type="protein sequence ID" value="AGT44973.1"/>
    <property type="molecule type" value="Genomic_DNA"/>
</dbReference>
<feature type="domain" description="ABC transmembrane type-1" evidence="9">
    <location>
        <begin position="153"/>
        <end position="325"/>
    </location>
</feature>
<evidence type="ECO:0000259" key="8">
    <source>
        <dbReference type="PROSITE" id="PS50893"/>
    </source>
</evidence>
<evidence type="ECO:0000256" key="1">
    <source>
        <dbReference type="ARBA" id="ARBA00004651"/>
    </source>
</evidence>
<protein>
    <submittedName>
        <fullName evidence="10">ABC transporter</fullName>
    </submittedName>
</protein>